<evidence type="ECO:0000313" key="4">
    <source>
        <dbReference type="EMBL" id="OCL14005.1"/>
    </source>
</evidence>
<gene>
    <name evidence="4" type="ORF">AOQ84DRAFT_223549</name>
</gene>
<feature type="compositionally biased region" description="Basic and acidic residues" evidence="1">
    <location>
        <begin position="602"/>
        <end position="612"/>
    </location>
</feature>
<feature type="transmembrane region" description="Helical" evidence="2">
    <location>
        <begin position="277"/>
        <end position="295"/>
    </location>
</feature>
<reference evidence="4 5" key="1">
    <citation type="journal article" date="2016" name="Nat. Commun.">
        <title>Ectomycorrhizal ecology is imprinted in the genome of the dominant symbiotic fungus Cenococcum geophilum.</title>
        <authorList>
            <consortium name="DOE Joint Genome Institute"/>
            <person name="Peter M."/>
            <person name="Kohler A."/>
            <person name="Ohm R.A."/>
            <person name="Kuo A."/>
            <person name="Krutzmann J."/>
            <person name="Morin E."/>
            <person name="Arend M."/>
            <person name="Barry K.W."/>
            <person name="Binder M."/>
            <person name="Choi C."/>
            <person name="Clum A."/>
            <person name="Copeland A."/>
            <person name="Grisel N."/>
            <person name="Haridas S."/>
            <person name="Kipfer T."/>
            <person name="LaButti K."/>
            <person name="Lindquist E."/>
            <person name="Lipzen A."/>
            <person name="Maire R."/>
            <person name="Meier B."/>
            <person name="Mihaltcheva S."/>
            <person name="Molinier V."/>
            <person name="Murat C."/>
            <person name="Poggeler S."/>
            <person name="Quandt C.A."/>
            <person name="Sperisen C."/>
            <person name="Tritt A."/>
            <person name="Tisserant E."/>
            <person name="Crous P.W."/>
            <person name="Henrissat B."/>
            <person name="Nehls U."/>
            <person name="Egli S."/>
            <person name="Spatafora J.W."/>
            <person name="Grigoriev I.V."/>
            <person name="Martin F.M."/>
        </authorList>
    </citation>
    <scope>NUCLEOTIDE SEQUENCE [LARGE SCALE GENOMIC DNA]</scope>
    <source>
        <strain evidence="4 5">CBS 207.34</strain>
    </source>
</reference>
<evidence type="ECO:0000313" key="5">
    <source>
        <dbReference type="Proteomes" id="UP000250140"/>
    </source>
</evidence>
<feature type="transmembrane region" description="Helical" evidence="2">
    <location>
        <begin position="236"/>
        <end position="257"/>
    </location>
</feature>
<dbReference type="EMBL" id="KV748638">
    <property type="protein sequence ID" value="OCL14005.1"/>
    <property type="molecule type" value="Genomic_DNA"/>
</dbReference>
<feature type="chain" id="PRO_5034651301" evidence="3">
    <location>
        <begin position="21"/>
        <end position="612"/>
    </location>
</feature>
<evidence type="ECO:0000256" key="1">
    <source>
        <dbReference type="SAM" id="MobiDB-lite"/>
    </source>
</evidence>
<feature type="signal peptide" evidence="3">
    <location>
        <begin position="1"/>
        <end position="20"/>
    </location>
</feature>
<protein>
    <submittedName>
        <fullName evidence="4">Uncharacterized protein</fullName>
    </submittedName>
</protein>
<keyword evidence="5" id="KW-1185">Reference proteome</keyword>
<feature type="transmembrane region" description="Helical" evidence="2">
    <location>
        <begin position="395"/>
        <end position="417"/>
    </location>
</feature>
<keyword evidence="2" id="KW-1133">Transmembrane helix</keyword>
<name>A0A8E2FBA3_9PEZI</name>
<evidence type="ECO:0000256" key="2">
    <source>
        <dbReference type="SAM" id="Phobius"/>
    </source>
</evidence>
<keyword evidence="3" id="KW-0732">Signal</keyword>
<evidence type="ECO:0000256" key="3">
    <source>
        <dbReference type="SAM" id="SignalP"/>
    </source>
</evidence>
<feature type="transmembrane region" description="Helical" evidence="2">
    <location>
        <begin position="106"/>
        <end position="126"/>
    </location>
</feature>
<organism evidence="4 5">
    <name type="scientific">Glonium stellatum</name>
    <dbReference type="NCBI Taxonomy" id="574774"/>
    <lineage>
        <taxon>Eukaryota</taxon>
        <taxon>Fungi</taxon>
        <taxon>Dikarya</taxon>
        <taxon>Ascomycota</taxon>
        <taxon>Pezizomycotina</taxon>
        <taxon>Dothideomycetes</taxon>
        <taxon>Pleosporomycetidae</taxon>
        <taxon>Gloniales</taxon>
        <taxon>Gloniaceae</taxon>
        <taxon>Glonium</taxon>
    </lineage>
</organism>
<keyword evidence="2" id="KW-0812">Transmembrane</keyword>
<feature type="transmembrane region" description="Helical" evidence="2">
    <location>
        <begin position="77"/>
        <end position="100"/>
    </location>
</feature>
<dbReference type="OrthoDB" id="3867516at2759"/>
<feature type="transmembrane region" description="Helical" evidence="2">
    <location>
        <begin position="423"/>
        <end position="444"/>
    </location>
</feature>
<keyword evidence="2" id="KW-0472">Membrane</keyword>
<feature type="region of interest" description="Disordered" evidence="1">
    <location>
        <begin position="579"/>
        <end position="612"/>
    </location>
</feature>
<accession>A0A8E2FBA3</accession>
<dbReference type="Proteomes" id="UP000250140">
    <property type="component" value="Unassembled WGS sequence"/>
</dbReference>
<sequence>MMRPCVIAFFISLLFITTYARELPSVTTDYISLWTEADPYWLAGFGLYGLGTGGDLEPKCAWAINETMQATPQYVQMAMAMSTTLMTLLPTLLTIGNLYAASSSEVFSTSFFVGLSTSALSFGLPVKTKSGIHPRQKMNLSKLPGRSLNRLRELGRDRISLQESSTWMNRILLFVGLRQPINAFGADDAFHAVPYAELNAWNSGANDSDNVEFQRLRRAIEEFRNRQSHWGIPRNLWWVFPYFIFLVHVGLLLAISLPNLYYYLSGWPIYDCTTQGQTWWVFGASCLSMAFKFLSWELGHHELVRIHLLHGTTAIRHVSHIQTVQNVVNGLPPLRPYNLNPFKIATQFLRASLARFQFLYHNRRDIRSWSPARRKPFTILIHLTTEARSPFPTMFAGFLEGLILLCLTFFFGTFWGGNLYYTVIYLVTTLAAVSIGRALGIVYVKWSEATNGFSVIECAEVAEVRGVLRILAALNEEVMVEVNQAYYVQGRRIDRHPDFKKWLEDCERGDYDVVAKAAQDMAREEAEAAKKVDTEGGADVTTALLGREADGESIQLTDWRSSTQTQLDEAAERLASGVDREEELGEGVLERPTYHRISSIQHAEEPHSPLDR</sequence>
<dbReference type="AlphaFoldDB" id="A0A8E2FBA3"/>
<proteinExistence type="predicted"/>